<organism evidence="2 3">
    <name type="scientific">Plakobranchus ocellatus</name>
    <dbReference type="NCBI Taxonomy" id="259542"/>
    <lineage>
        <taxon>Eukaryota</taxon>
        <taxon>Metazoa</taxon>
        <taxon>Spiralia</taxon>
        <taxon>Lophotrochozoa</taxon>
        <taxon>Mollusca</taxon>
        <taxon>Gastropoda</taxon>
        <taxon>Heterobranchia</taxon>
        <taxon>Euthyneura</taxon>
        <taxon>Panpulmonata</taxon>
        <taxon>Sacoglossa</taxon>
        <taxon>Placobranchoidea</taxon>
        <taxon>Plakobranchidae</taxon>
        <taxon>Plakobranchus</taxon>
    </lineage>
</organism>
<dbReference type="Proteomes" id="UP000735302">
    <property type="component" value="Unassembled WGS sequence"/>
</dbReference>
<reference evidence="2 3" key="1">
    <citation type="journal article" date="2021" name="Elife">
        <title>Chloroplast acquisition without the gene transfer in kleptoplastic sea slugs, Plakobranchus ocellatus.</title>
        <authorList>
            <person name="Maeda T."/>
            <person name="Takahashi S."/>
            <person name="Yoshida T."/>
            <person name="Shimamura S."/>
            <person name="Takaki Y."/>
            <person name="Nagai Y."/>
            <person name="Toyoda A."/>
            <person name="Suzuki Y."/>
            <person name="Arimoto A."/>
            <person name="Ishii H."/>
            <person name="Satoh N."/>
            <person name="Nishiyama T."/>
            <person name="Hasebe M."/>
            <person name="Maruyama T."/>
            <person name="Minagawa J."/>
            <person name="Obokata J."/>
            <person name="Shigenobu S."/>
        </authorList>
    </citation>
    <scope>NUCLEOTIDE SEQUENCE [LARGE SCALE GENOMIC DNA]</scope>
</reference>
<evidence type="ECO:0000313" key="2">
    <source>
        <dbReference type="EMBL" id="GFN88492.1"/>
    </source>
</evidence>
<comment type="caution">
    <text evidence="2">The sequence shown here is derived from an EMBL/GenBank/DDBJ whole genome shotgun (WGS) entry which is preliminary data.</text>
</comment>
<proteinExistence type="predicted"/>
<accession>A0AAV3Z1V7</accession>
<dbReference type="EMBL" id="BLXT01001848">
    <property type="protein sequence ID" value="GFN88492.1"/>
    <property type="molecule type" value="Genomic_DNA"/>
</dbReference>
<keyword evidence="3" id="KW-1185">Reference proteome</keyword>
<protein>
    <submittedName>
        <fullName evidence="2">Uncharacterized protein</fullName>
    </submittedName>
</protein>
<sequence>MTSQLGSLVQRCPPVSEEGNGRGTLMSDSHYCQAFTTSTPRIHPFPPYRSQLMANKAPTMWGWASQLFPAPEGYSGKMQGTAGVEADRTIVHERKWGEKTKQGGAEKVMSPI</sequence>
<evidence type="ECO:0000313" key="3">
    <source>
        <dbReference type="Proteomes" id="UP000735302"/>
    </source>
</evidence>
<evidence type="ECO:0000256" key="1">
    <source>
        <dbReference type="SAM" id="MobiDB-lite"/>
    </source>
</evidence>
<gene>
    <name evidence="2" type="ORF">PoB_001499800</name>
</gene>
<name>A0AAV3Z1V7_9GAST</name>
<dbReference type="AlphaFoldDB" id="A0AAV3Z1V7"/>
<feature type="region of interest" description="Disordered" evidence="1">
    <location>
        <begin position="1"/>
        <end position="24"/>
    </location>
</feature>